<evidence type="ECO:0000313" key="3">
    <source>
        <dbReference type="Proteomes" id="UP001364617"/>
    </source>
</evidence>
<gene>
    <name evidence="2" type="ORF">R3I93_000240</name>
</gene>
<proteinExistence type="predicted"/>
<sequence length="142" mass="15673">MLKSPESIPSRTGPSTSGTYITFPPIRLYQSETSRNPAVQAQPSLLCTSTEKDQEKVALDVPALEGVPQSTTVKHSSKEENQGIMAGLKFTLRSPESFDSRTGPSTSGIYQHAFNTMSIRQGHKLCSCQLDIIYVNYNYRGR</sequence>
<keyword evidence="3" id="KW-1185">Reference proteome</keyword>
<name>A0AAN9DR90_9TELE</name>
<evidence type="ECO:0000313" key="2">
    <source>
        <dbReference type="EMBL" id="KAK7175920.1"/>
    </source>
</evidence>
<reference evidence="2 3" key="1">
    <citation type="submission" date="2024-02" db="EMBL/GenBank/DDBJ databases">
        <title>Chromosome-level genome assembly of the Eurasian Minnow (Phoxinus phoxinus).</title>
        <authorList>
            <person name="Oriowo T.O."/>
            <person name="Martin S."/>
            <person name="Stange M."/>
            <person name="Chrysostomakis Y."/>
            <person name="Brown T."/>
            <person name="Winkler S."/>
            <person name="Kukowka S."/>
            <person name="Myers E.W."/>
            <person name="Bohne A."/>
        </authorList>
    </citation>
    <scope>NUCLEOTIDE SEQUENCE [LARGE SCALE GENOMIC DNA]</scope>
    <source>
        <strain evidence="2">ZFMK-TIS-60720</strain>
        <tissue evidence="2">Whole Organism</tissue>
    </source>
</reference>
<dbReference type="AlphaFoldDB" id="A0AAN9DR90"/>
<accession>A0AAN9DR90</accession>
<protein>
    <submittedName>
        <fullName evidence="2">Uncharacterized protein</fullName>
    </submittedName>
</protein>
<dbReference type="EMBL" id="JAYKXH010000001">
    <property type="protein sequence ID" value="KAK7175920.1"/>
    <property type="molecule type" value="Genomic_DNA"/>
</dbReference>
<feature type="compositionally biased region" description="Polar residues" evidence="1">
    <location>
        <begin position="7"/>
        <end position="20"/>
    </location>
</feature>
<feature type="region of interest" description="Disordered" evidence="1">
    <location>
        <begin position="1"/>
        <end position="21"/>
    </location>
</feature>
<dbReference type="Proteomes" id="UP001364617">
    <property type="component" value="Unassembled WGS sequence"/>
</dbReference>
<organism evidence="2 3">
    <name type="scientific">Phoxinus phoxinus</name>
    <name type="common">Eurasian minnow</name>
    <dbReference type="NCBI Taxonomy" id="58324"/>
    <lineage>
        <taxon>Eukaryota</taxon>
        <taxon>Metazoa</taxon>
        <taxon>Chordata</taxon>
        <taxon>Craniata</taxon>
        <taxon>Vertebrata</taxon>
        <taxon>Euteleostomi</taxon>
        <taxon>Actinopterygii</taxon>
        <taxon>Neopterygii</taxon>
        <taxon>Teleostei</taxon>
        <taxon>Ostariophysi</taxon>
        <taxon>Cypriniformes</taxon>
        <taxon>Leuciscidae</taxon>
        <taxon>Phoxininae</taxon>
        <taxon>Phoxinus</taxon>
    </lineage>
</organism>
<evidence type="ECO:0000256" key="1">
    <source>
        <dbReference type="SAM" id="MobiDB-lite"/>
    </source>
</evidence>
<comment type="caution">
    <text evidence="2">The sequence shown here is derived from an EMBL/GenBank/DDBJ whole genome shotgun (WGS) entry which is preliminary data.</text>
</comment>